<dbReference type="GO" id="GO:0044877">
    <property type="term" value="F:protein-containing complex binding"/>
    <property type="evidence" value="ECO:0007669"/>
    <property type="project" value="InterPro"/>
</dbReference>
<keyword evidence="2" id="KW-1133">Transmembrane helix</keyword>
<dbReference type="eggNOG" id="COG2976">
    <property type="taxonomic scope" value="Bacteria"/>
</dbReference>
<dbReference type="KEGG" id="gau:GAU_1610"/>
<dbReference type="HOGENOM" id="CLU_1254434_0_0_0"/>
<organism evidence="3 4">
    <name type="scientific">Gemmatimonas aurantiaca (strain DSM 14586 / JCM 11422 / NBRC 100505 / T-27)</name>
    <dbReference type="NCBI Taxonomy" id="379066"/>
    <lineage>
        <taxon>Bacteria</taxon>
        <taxon>Pseudomonadati</taxon>
        <taxon>Gemmatimonadota</taxon>
        <taxon>Gemmatimonadia</taxon>
        <taxon>Gemmatimonadales</taxon>
        <taxon>Gemmatimonadaceae</taxon>
        <taxon>Gemmatimonas</taxon>
    </lineage>
</organism>
<evidence type="ECO:0000256" key="2">
    <source>
        <dbReference type="SAM" id="Phobius"/>
    </source>
</evidence>
<feature type="transmembrane region" description="Helical" evidence="2">
    <location>
        <begin position="33"/>
        <end position="50"/>
    </location>
</feature>
<gene>
    <name evidence="3" type="ordered locus">GAU_1610</name>
</gene>
<reference evidence="4" key="1">
    <citation type="submission" date="2006-03" db="EMBL/GenBank/DDBJ databases">
        <title>Complete genome sequence of Gemmatimonas aurantiaca T-27 that represents a novel phylum Gemmatimonadetes.</title>
        <authorList>
            <person name="Takasaki K."/>
            <person name="Ichikawa N."/>
            <person name="Miura H."/>
            <person name="Matsushita S."/>
            <person name="Watanabe Y."/>
            <person name="Oguchi A."/>
            <person name="Ankai A."/>
            <person name="Yashiro I."/>
            <person name="Takahashi M."/>
            <person name="Terui Y."/>
            <person name="Fukui S."/>
            <person name="Yokoyama H."/>
            <person name="Tanikawa S."/>
            <person name="Hanada S."/>
            <person name="Kamagata Y."/>
            <person name="Fujita N."/>
        </authorList>
    </citation>
    <scope>NUCLEOTIDE SEQUENCE [LARGE SCALE GENOMIC DNA]</scope>
    <source>
        <strain evidence="4">T-27 / DSM 14586 / JCM 11422 / NBRC 100505</strain>
    </source>
</reference>
<dbReference type="Proteomes" id="UP000002209">
    <property type="component" value="Chromosome"/>
</dbReference>
<dbReference type="Pfam" id="PF13432">
    <property type="entry name" value="TPR_16"/>
    <property type="match status" value="1"/>
</dbReference>
<feature type="compositionally biased region" description="Polar residues" evidence="1">
    <location>
        <begin position="1"/>
        <end position="13"/>
    </location>
</feature>
<dbReference type="Pfam" id="PF12895">
    <property type="entry name" value="ANAPC3"/>
    <property type="match status" value="1"/>
</dbReference>
<dbReference type="AlphaFoldDB" id="C1A8U2"/>
<dbReference type="EMBL" id="AP009153">
    <property type="protein sequence ID" value="BAH38652.1"/>
    <property type="molecule type" value="Genomic_DNA"/>
</dbReference>
<accession>C1A8U2</accession>
<dbReference type="OrthoDB" id="9808622at2"/>
<feature type="region of interest" description="Disordered" evidence="1">
    <location>
        <begin position="1"/>
        <end position="20"/>
    </location>
</feature>
<dbReference type="InterPro" id="IPR026039">
    <property type="entry name" value="YfgM"/>
</dbReference>
<protein>
    <submittedName>
        <fullName evidence="3">Uncharacterized protein</fullName>
    </submittedName>
</protein>
<evidence type="ECO:0000313" key="3">
    <source>
        <dbReference type="EMBL" id="BAH38652.1"/>
    </source>
</evidence>
<keyword evidence="4" id="KW-1185">Reference proteome</keyword>
<keyword evidence="2" id="KW-0812">Transmembrane</keyword>
<dbReference type="InterPro" id="IPR011990">
    <property type="entry name" value="TPR-like_helical_dom_sf"/>
</dbReference>
<evidence type="ECO:0000256" key="1">
    <source>
        <dbReference type="SAM" id="MobiDB-lite"/>
    </source>
</evidence>
<sequence>MAQAPRTSTTPTHSGDDPMESVANWFQTNAKPIAYVVGAAAVVTAAIFVYRNMAESKREKASAALYEAQAPFAQGKFDEAQKALEKVTNQYASTSSGQQAAVLLAQVLYEQKKYDEGIKALEKALGSSGTEFKASLESLIAGGYEMKGDLAKAAEHYAKAASASPFMAEKHAYEASQARSLMAAGKLDEARTLWEALAQLDGEPVQQEANIRLGELAVKK</sequence>
<evidence type="ECO:0000313" key="4">
    <source>
        <dbReference type="Proteomes" id="UP000002209"/>
    </source>
</evidence>
<dbReference type="STRING" id="379066.GAU_1610"/>
<dbReference type="Gene3D" id="1.25.40.10">
    <property type="entry name" value="Tetratricopeptide repeat domain"/>
    <property type="match status" value="1"/>
</dbReference>
<dbReference type="PANTHER" id="PTHR38035:SF1">
    <property type="entry name" value="ANCILLARY SECYEG TRANSLOCON SUBUNIT"/>
    <property type="match status" value="1"/>
</dbReference>
<proteinExistence type="predicted"/>
<name>C1A8U2_GEMAT</name>
<keyword evidence="2" id="KW-0472">Membrane</keyword>
<dbReference type="SUPFAM" id="SSF48452">
    <property type="entry name" value="TPR-like"/>
    <property type="match status" value="1"/>
</dbReference>
<dbReference type="RefSeq" id="WP_012683099.1">
    <property type="nucleotide sequence ID" value="NC_012489.1"/>
</dbReference>
<dbReference type="PANTHER" id="PTHR38035">
    <property type="entry name" value="UPF0070 PROTEIN YFGM"/>
    <property type="match status" value="1"/>
</dbReference>